<dbReference type="SUPFAM" id="SSF52540">
    <property type="entry name" value="P-loop containing nucleoside triphosphate hydrolases"/>
    <property type="match status" value="1"/>
</dbReference>
<dbReference type="Pfam" id="PF13481">
    <property type="entry name" value="AAA_25"/>
    <property type="match status" value="1"/>
</dbReference>
<dbReference type="RefSeq" id="WP_134060977.1">
    <property type="nucleotide sequence ID" value="NZ_AP022586.1"/>
</dbReference>
<feature type="compositionally biased region" description="Pro residues" evidence="1">
    <location>
        <begin position="23"/>
        <end position="36"/>
    </location>
</feature>
<evidence type="ECO:0008006" key="4">
    <source>
        <dbReference type="Google" id="ProtNLM"/>
    </source>
</evidence>
<gene>
    <name evidence="2" type="ORF">MLIT_13490</name>
</gene>
<dbReference type="InterPro" id="IPR027417">
    <property type="entry name" value="P-loop_NTPase"/>
</dbReference>
<feature type="region of interest" description="Disordered" evidence="1">
    <location>
        <begin position="19"/>
        <end position="60"/>
    </location>
</feature>
<evidence type="ECO:0000313" key="2">
    <source>
        <dbReference type="EMBL" id="BBY15757.1"/>
    </source>
</evidence>
<reference evidence="2 3" key="1">
    <citation type="journal article" date="2019" name="Emerg. Microbes Infect.">
        <title>Comprehensive subspecies identification of 175 nontuberculous mycobacteria species based on 7547 genomic profiles.</title>
        <authorList>
            <person name="Matsumoto Y."/>
            <person name="Kinjo T."/>
            <person name="Motooka D."/>
            <person name="Nabeya D."/>
            <person name="Jung N."/>
            <person name="Uechi K."/>
            <person name="Horii T."/>
            <person name="Iida T."/>
            <person name="Fujita J."/>
            <person name="Nakamura S."/>
        </authorList>
    </citation>
    <scope>NUCLEOTIDE SEQUENCE [LARGE SCALE GENOMIC DNA]</scope>
    <source>
        <strain evidence="2 3">JCM 17423</strain>
    </source>
</reference>
<evidence type="ECO:0000313" key="3">
    <source>
        <dbReference type="Proteomes" id="UP000466607"/>
    </source>
</evidence>
<name>A0AAD1ILH8_9MYCO</name>
<dbReference type="Proteomes" id="UP000466607">
    <property type="component" value="Chromosome"/>
</dbReference>
<protein>
    <recommendedName>
        <fullName evidence="4">AAA domain-containing protein</fullName>
    </recommendedName>
</protein>
<dbReference type="Gene3D" id="3.40.50.300">
    <property type="entry name" value="P-loop containing nucleotide triphosphate hydrolases"/>
    <property type="match status" value="1"/>
</dbReference>
<keyword evidence="3" id="KW-1185">Reference proteome</keyword>
<dbReference type="AlphaFoldDB" id="A0AAD1ILH8"/>
<dbReference type="EMBL" id="AP022586">
    <property type="protein sequence ID" value="BBY15757.1"/>
    <property type="molecule type" value="Genomic_DNA"/>
</dbReference>
<accession>A0AAD1ILH8</accession>
<evidence type="ECO:0000256" key="1">
    <source>
        <dbReference type="SAM" id="MobiDB-lite"/>
    </source>
</evidence>
<proteinExistence type="predicted"/>
<sequence length="377" mass="40842">MSDYDAAAGRALVESGAYAPLDAAPPWPADDPGPPEPPDDPRRSRNGHLRSVSQTATPAHKRYPTVDWHRLFEGAPDDIDWLVPDLVARGQSYSLVSPAKAGKSLLMLDVAAAIATGRSALGNAPQVPARVLYVDLENSRDDLTERLRDMGYGPGDLGNLRYLSFPSLPPLDHPAGGADIVAVAEHHDAALVIIDTVSRVVAGEENSADTFRALYRHTLQPLKAAHRAVVRLDHRGKGANISARGSSAKNDDVDVVWQLSQSPGPDGEAYIDLTLERQRGSAHPDRLRLIRDSDPHLRHIARPPELSPTERQRIGQCIEAMIQLRLPADTGARKARVALRTKGHKFRNDVISAAVKARKNAGQTCPRSSGDTQEALI</sequence>
<organism evidence="2 3">
    <name type="scientific">Mycolicibacterium litorale</name>
    <dbReference type="NCBI Taxonomy" id="758802"/>
    <lineage>
        <taxon>Bacteria</taxon>
        <taxon>Bacillati</taxon>
        <taxon>Actinomycetota</taxon>
        <taxon>Actinomycetes</taxon>
        <taxon>Mycobacteriales</taxon>
        <taxon>Mycobacteriaceae</taxon>
        <taxon>Mycolicibacterium</taxon>
    </lineage>
</organism>